<dbReference type="AlphaFoldDB" id="A0A9J6BCN1"/>
<feature type="chain" id="PRO_5039923157" description="Venom protein" evidence="1">
    <location>
        <begin position="21"/>
        <end position="179"/>
    </location>
</feature>
<organism evidence="2 3">
    <name type="scientific">Polypedilum vanderplanki</name>
    <name type="common">Sleeping chironomid midge</name>
    <dbReference type="NCBI Taxonomy" id="319348"/>
    <lineage>
        <taxon>Eukaryota</taxon>
        <taxon>Metazoa</taxon>
        <taxon>Ecdysozoa</taxon>
        <taxon>Arthropoda</taxon>
        <taxon>Hexapoda</taxon>
        <taxon>Insecta</taxon>
        <taxon>Pterygota</taxon>
        <taxon>Neoptera</taxon>
        <taxon>Endopterygota</taxon>
        <taxon>Diptera</taxon>
        <taxon>Nematocera</taxon>
        <taxon>Chironomoidea</taxon>
        <taxon>Chironomidae</taxon>
        <taxon>Chironominae</taxon>
        <taxon>Polypedilum</taxon>
        <taxon>Polypedilum</taxon>
    </lineage>
</organism>
<keyword evidence="3" id="KW-1185">Reference proteome</keyword>
<dbReference type="EMBL" id="JADBJN010000004">
    <property type="protein sequence ID" value="KAG5667625.1"/>
    <property type="molecule type" value="Genomic_DNA"/>
</dbReference>
<evidence type="ECO:0000313" key="2">
    <source>
        <dbReference type="EMBL" id="KAG5667625.1"/>
    </source>
</evidence>
<comment type="caution">
    <text evidence="2">The sequence shown here is derived from an EMBL/GenBank/DDBJ whole genome shotgun (WGS) entry which is preliminary data.</text>
</comment>
<dbReference type="Proteomes" id="UP001107558">
    <property type="component" value="Chromosome 4"/>
</dbReference>
<evidence type="ECO:0000256" key="1">
    <source>
        <dbReference type="SAM" id="SignalP"/>
    </source>
</evidence>
<gene>
    <name evidence="2" type="ORF">PVAND_015599</name>
</gene>
<feature type="signal peptide" evidence="1">
    <location>
        <begin position="1"/>
        <end position="20"/>
    </location>
</feature>
<sequence length="179" mass="21229">MFFTKLFIIFIFLKFSAENAVEENIFFNRLNKLLDYCIFNPTFIDEQLTFGIIITNAQLRKVEKNCEVEKLMKKCDMVIKNFEERKENRKNSSPLKFLNSSQFELNFPLIYHNFNAKLNKISSVENYLDLIYNAKNQPDGKNSDACLREIFEQNCQISTKCKLLENTEIRSYGYQNTHK</sequence>
<name>A0A9J6BCN1_POLVA</name>
<reference evidence="2" key="1">
    <citation type="submission" date="2021-03" db="EMBL/GenBank/DDBJ databases">
        <title>Chromosome level genome of the anhydrobiotic midge Polypedilum vanderplanki.</title>
        <authorList>
            <person name="Yoshida Y."/>
            <person name="Kikawada T."/>
            <person name="Gusev O."/>
        </authorList>
    </citation>
    <scope>NUCLEOTIDE SEQUENCE</scope>
    <source>
        <strain evidence="2">NIAS01</strain>
        <tissue evidence="2">Whole body or cell culture</tissue>
    </source>
</reference>
<protein>
    <recommendedName>
        <fullName evidence="4">Venom protein</fullName>
    </recommendedName>
</protein>
<keyword evidence="1" id="KW-0732">Signal</keyword>
<accession>A0A9J6BCN1</accession>
<evidence type="ECO:0008006" key="4">
    <source>
        <dbReference type="Google" id="ProtNLM"/>
    </source>
</evidence>
<proteinExistence type="predicted"/>
<evidence type="ECO:0000313" key="3">
    <source>
        <dbReference type="Proteomes" id="UP001107558"/>
    </source>
</evidence>